<dbReference type="GO" id="GO:0060271">
    <property type="term" value="P:cilium assembly"/>
    <property type="evidence" value="ECO:0007669"/>
    <property type="project" value="TreeGrafter"/>
</dbReference>
<feature type="region of interest" description="Disordered" evidence="3">
    <location>
        <begin position="319"/>
        <end position="339"/>
    </location>
</feature>
<dbReference type="PANTHER" id="PTHR10331:SF6">
    <property type="entry name" value="SPINDLE ASSEMBLY ABNORMAL 4"/>
    <property type="match status" value="1"/>
</dbReference>
<evidence type="ECO:0000256" key="1">
    <source>
        <dbReference type="ARBA" id="ARBA00005627"/>
    </source>
</evidence>
<keyword evidence="2" id="KW-0175">Coiled coil</keyword>
<evidence type="ECO:0000259" key="4">
    <source>
        <dbReference type="Pfam" id="PF07202"/>
    </source>
</evidence>
<dbReference type="GO" id="GO:0005814">
    <property type="term" value="C:centriole"/>
    <property type="evidence" value="ECO:0007669"/>
    <property type="project" value="TreeGrafter"/>
</dbReference>
<feature type="compositionally biased region" description="Polar residues" evidence="3">
    <location>
        <begin position="27"/>
        <end position="38"/>
    </location>
</feature>
<dbReference type="Pfam" id="PF07202">
    <property type="entry name" value="Tcp10_C"/>
    <property type="match status" value="4"/>
</dbReference>
<sequence>MATNNILLHRQELTISQQIEELKNWHRQQQSKLNSENLPGQKETFKEPACKKSKDKNISETKAHSNQNNNPSVQQNFDELPITVTNPNFIDILENNIPTNETGSSNPNDMLPKREAKPKFKFLKRGEGIARFRMGPQKIPKPKQQKTLTLNLHKEGEKFSERNLDSGKQNDVLDRKSIANRVNIETLEPPDVQLKFKDWRTILNSGKAEEIIDKAINTDHLEIFQSNSSLDSSKASIMEKLIILGRKQIKENEELRVFELLEQKMLDSSFCSTSSNIAKLMENAIMSTPEKKSFPKPRGLNSNIQTDEVFNVSSIDNKHQTDVQKTNEQKRPDPIWIGPDNIKIINEQSLNESSTDSFEPSLHVRFSDKVDYKSFLEHSQSPKTVDQKETYAVADFDESEEWKENSEESSTTCCSHCSTSYSSSEDDVRAISPPCRPPSVKNLQKYPQCKKPNHCCDVKNGREIINNQKTVEVANLVADNPKKIKQSMLESDELEEIEPILSAKVKELVNEIENFKAENKKLKELREVLERERKQFLQEKKKLLKEVEEEKKTNATFLENEKQKLAKERIIFEKYSKSLTKNPTKEERKEISGLKEQLNEMKEELNKKESRWAAAQARVRNQVKMLEEDNKKLREEVQVLRKQSKHLEFLSRKKKDKPFNNTKLIHAISDHLSNIAISDEEEKGYFNQKSTSYKIVECDKVDPKSINTVRVIRESGTKHSSKTVQNKCKESIEPSQKQIVQNEISRSKVNSVSVQEKASYIPEPHSDLLSLENATLKVNSVEGGVTDSVKETINQDGSVQKVYPDGRKEMLFKNGNIKKTDPLTGNEKTIYFNGDVEEVLRDGTVKYYFSESRRWQTVFPDGLEVWDFPNGQVEKNHTNGMVEVIFPNDVRKITYPDGSEEIFYADGTTLKTDANKRKVLCLPNGQKEIHTEECVRREYPDGTVKKLYPDGTTETVYSNGRVRVKDKHGNLVMDSGSFNDKEL</sequence>
<feature type="coiled-coil region" evidence="2">
    <location>
        <begin position="505"/>
        <end position="650"/>
    </location>
</feature>
<dbReference type="InterPro" id="IPR009852">
    <property type="entry name" value="CENPJ_C_dom"/>
</dbReference>
<comment type="similarity">
    <text evidence="1">Belongs to the TCP10 family.</text>
</comment>
<proteinExistence type="inferred from homology"/>
<dbReference type="GO" id="GO:0005813">
    <property type="term" value="C:centrosome"/>
    <property type="evidence" value="ECO:0007669"/>
    <property type="project" value="TreeGrafter"/>
</dbReference>
<evidence type="ECO:0000256" key="2">
    <source>
        <dbReference type="SAM" id="Coils"/>
    </source>
</evidence>
<feature type="domain" description="Centromere protein J C-terminal" evidence="4">
    <location>
        <begin position="787"/>
        <end position="818"/>
    </location>
</feature>
<feature type="region of interest" description="Disordered" evidence="3">
    <location>
        <begin position="26"/>
        <end position="75"/>
    </location>
</feature>
<dbReference type="InterPro" id="IPR047002">
    <property type="entry name" value="Tcp10_C_sf"/>
</dbReference>
<feature type="domain" description="Centromere protein J C-terminal" evidence="4">
    <location>
        <begin position="896"/>
        <end position="930"/>
    </location>
</feature>
<feature type="compositionally biased region" description="Basic and acidic residues" evidence="3">
    <location>
        <begin position="319"/>
        <end position="333"/>
    </location>
</feature>
<name>A0A1B6EN06_9HEMI</name>
<dbReference type="GO" id="GO:0061511">
    <property type="term" value="P:centriole elongation"/>
    <property type="evidence" value="ECO:0007669"/>
    <property type="project" value="TreeGrafter"/>
</dbReference>
<dbReference type="GO" id="GO:0015631">
    <property type="term" value="F:tubulin binding"/>
    <property type="evidence" value="ECO:0007669"/>
    <property type="project" value="TreeGrafter"/>
</dbReference>
<reference evidence="5" key="1">
    <citation type="submission" date="2015-11" db="EMBL/GenBank/DDBJ databases">
        <title>De novo transcriptome assembly of four potential Pierce s Disease insect vectors from Arizona vineyards.</title>
        <authorList>
            <person name="Tassone E.E."/>
        </authorList>
    </citation>
    <scope>NUCLEOTIDE SEQUENCE</scope>
</reference>
<feature type="compositionally biased region" description="Low complexity" evidence="3">
    <location>
        <begin position="65"/>
        <end position="75"/>
    </location>
</feature>
<dbReference type="AlphaFoldDB" id="A0A1B6EN06"/>
<evidence type="ECO:0000313" key="5">
    <source>
        <dbReference type="EMBL" id="JAS39291.1"/>
    </source>
</evidence>
<organism evidence="5">
    <name type="scientific">Cuerna arida</name>
    <dbReference type="NCBI Taxonomy" id="1464854"/>
    <lineage>
        <taxon>Eukaryota</taxon>
        <taxon>Metazoa</taxon>
        <taxon>Ecdysozoa</taxon>
        <taxon>Arthropoda</taxon>
        <taxon>Hexapoda</taxon>
        <taxon>Insecta</taxon>
        <taxon>Pterygota</taxon>
        <taxon>Neoptera</taxon>
        <taxon>Paraneoptera</taxon>
        <taxon>Hemiptera</taxon>
        <taxon>Auchenorrhyncha</taxon>
        <taxon>Membracoidea</taxon>
        <taxon>Cicadellidae</taxon>
        <taxon>Cicadellinae</taxon>
        <taxon>Proconiini</taxon>
        <taxon>Cuerna</taxon>
    </lineage>
</organism>
<evidence type="ECO:0000256" key="3">
    <source>
        <dbReference type="SAM" id="MobiDB-lite"/>
    </source>
</evidence>
<gene>
    <name evidence="5" type="ORF">g.38154</name>
</gene>
<dbReference type="PANTHER" id="PTHR10331">
    <property type="entry name" value="T COMPLEX PROTEIN 10"/>
    <property type="match status" value="1"/>
</dbReference>
<feature type="compositionally biased region" description="Basic and acidic residues" evidence="3">
    <location>
        <begin position="43"/>
        <end position="63"/>
    </location>
</feature>
<feature type="domain" description="Centromere protein J C-terminal" evidence="4">
    <location>
        <begin position="934"/>
        <end position="964"/>
    </location>
</feature>
<dbReference type="EMBL" id="GECZ01030478">
    <property type="protein sequence ID" value="JAS39291.1"/>
    <property type="molecule type" value="Transcribed_RNA"/>
</dbReference>
<accession>A0A1B6EN06</accession>
<dbReference type="InterPro" id="IPR026581">
    <property type="entry name" value="TCP10L/CENPJ"/>
</dbReference>
<feature type="domain" description="Centromere protein J C-terminal" evidence="4">
    <location>
        <begin position="860"/>
        <end position="888"/>
    </location>
</feature>
<protein>
    <recommendedName>
        <fullName evidence="4">Centromere protein J C-terminal domain-containing protein</fullName>
    </recommendedName>
</protein>
<dbReference type="Gene3D" id="2.60.450.20">
    <property type="match status" value="1"/>
</dbReference>